<dbReference type="AlphaFoldDB" id="A0A6J4KQ38"/>
<dbReference type="EMBL" id="CADCUE010000014">
    <property type="protein sequence ID" value="CAA9311208.1"/>
    <property type="molecule type" value="Genomic_DNA"/>
</dbReference>
<proteinExistence type="predicted"/>
<dbReference type="InterPro" id="IPR012338">
    <property type="entry name" value="Beta-lactam/transpept-like"/>
</dbReference>
<accession>A0A6J4KQ38</accession>
<feature type="domain" description="DUF7586" evidence="2">
    <location>
        <begin position="346"/>
        <end position="429"/>
    </location>
</feature>
<feature type="domain" description="Beta-lactamase-related" evidence="1">
    <location>
        <begin position="16"/>
        <end position="318"/>
    </location>
</feature>
<dbReference type="InterPro" id="IPR056008">
    <property type="entry name" value="DUF7586"/>
</dbReference>
<evidence type="ECO:0000313" key="3">
    <source>
        <dbReference type="EMBL" id="CAA9311208.1"/>
    </source>
</evidence>
<dbReference type="Pfam" id="PF24491">
    <property type="entry name" value="DUF7586"/>
    <property type="match status" value="1"/>
</dbReference>
<sequence>MTSLLDPTSRRLLARIARAQRSSRVPSLTAGVVRGGELVWSAGRGAVQEPHTDVQHRLGSISKSVTAVAVLRLRDEGRIALDDPLDRHVPGTPFGDRTVGQLLSHTAGVRAESPGAWWERTPGEDWSGLAQQLRPEDLPHGAGRRFHYSNLGYGVLGELLARLRGRPWEEVVRDEVLLPLGMTRTTPRPDGRAAQGWAVHPWADLLLPEPEEDAGAMAAAGQLWATLSDLGRFAAFLLGDTGDVLSAETLEEMTSPAGVDPSAPGWSAYGLGLQVVRAGDRTLVGHGGSMPGFLASVFVDRGEDLGTVVLCNATSGLDGALVADLHELVRTAEPHVEEPWRPAPDVDETALELCGTWYWGTYSYGMRLRADGLLDLLGLLGAGRASRFRSRGDGTFVGLDGYHAGEVLRVVRDGGQVVALDVGTFVYSRTPYDPAAPQPGGVDEAGWRGGPG</sequence>
<evidence type="ECO:0000259" key="1">
    <source>
        <dbReference type="Pfam" id="PF00144"/>
    </source>
</evidence>
<dbReference type="InterPro" id="IPR001466">
    <property type="entry name" value="Beta-lactam-related"/>
</dbReference>
<gene>
    <name evidence="3" type="ORF">AVDCRST_MAG16-153</name>
</gene>
<dbReference type="Pfam" id="PF00144">
    <property type="entry name" value="Beta-lactamase"/>
    <property type="match status" value="1"/>
</dbReference>
<evidence type="ECO:0000259" key="2">
    <source>
        <dbReference type="Pfam" id="PF24491"/>
    </source>
</evidence>
<dbReference type="SUPFAM" id="SSF56601">
    <property type="entry name" value="beta-lactamase/transpeptidase-like"/>
    <property type="match status" value="1"/>
</dbReference>
<name>A0A6J4KQ38_9ACTN</name>
<dbReference type="PANTHER" id="PTHR46825">
    <property type="entry name" value="D-ALANYL-D-ALANINE-CARBOXYPEPTIDASE/ENDOPEPTIDASE AMPH"/>
    <property type="match status" value="1"/>
</dbReference>
<dbReference type="PANTHER" id="PTHR46825:SF7">
    <property type="entry name" value="D-ALANYL-D-ALANINE CARBOXYPEPTIDASE"/>
    <property type="match status" value="1"/>
</dbReference>
<reference evidence="3" key="1">
    <citation type="submission" date="2020-02" db="EMBL/GenBank/DDBJ databases">
        <authorList>
            <person name="Meier V. D."/>
        </authorList>
    </citation>
    <scope>NUCLEOTIDE SEQUENCE</scope>
    <source>
        <strain evidence="3">AVDCRST_MAG16</strain>
    </source>
</reference>
<dbReference type="Gene3D" id="3.40.710.10">
    <property type="entry name" value="DD-peptidase/beta-lactamase superfamily"/>
    <property type="match status" value="1"/>
</dbReference>
<dbReference type="InterPro" id="IPR050491">
    <property type="entry name" value="AmpC-like"/>
</dbReference>
<organism evidence="3">
    <name type="scientific">uncultured Frankineae bacterium</name>
    <dbReference type="NCBI Taxonomy" id="437475"/>
    <lineage>
        <taxon>Bacteria</taxon>
        <taxon>Bacillati</taxon>
        <taxon>Actinomycetota</taxon>
        <taxon>Actinomycetes</taxon>
        <taxon>Frankiales</taxon>
        <taxon>environmental samples</taxon>
    </lineage>
</organism>
<protein>
    <submittedName>
        <fullName evidence="3">Beta-lactamase class C-like and penicillin binding proteins (PBPs) superfamily</fullName>
    </submittedName>
</protein>